<evidence type="ECO:0000256" key="1">
    <source>
        <dbReference type="ARBA" id="ARBA00022605"/>
    </source>
</evidence>
<evidence type="ECO:0000256" key="4">
    <source>
        <dbReference type="HAMAP-Rule" id="MF_01681"/>
    </source>
</evidence>
<dbReference type="CDD" id="cd01629">
    <property type="entry name" value="HAD_EP"/>
    <property type="match status" value="1"/>
</dbReference>
<name>A0A5B8XV95_9DELT</name>
<dbReference type="OrthoDB" id="9797416at2"/>
<comment type="subunit">
    <text evidence="4">Monomer.</text>
</comment>
<dbReference type="InterPro" id="IPR006439">
    <property type="entry name" value="HAD-SF_hydro_IA"/>
</dbReference>
<gene>
    <name evidence="4 5" type="primary">mtnC</name>
    <name evidence="5" type="ORF">FRD01_20150</name>
</gene>
<dbReference type="NCBIfam" id="TIGR01691">
    <property type="entry name" value="enolase-ppase"/>
    <property type="match status" value="1"/>
</dbReference>
<keyword evidence="2 4" id="KW-0378">Hydrolase</keyword>
<comment type="catalytic activity">
    <reaction evidence="4">
        <text>5-methylsulfanyl-2,3-dioxopentyl phosphate + H2O = 1,2-dihydroxy-5-(methylsulfanyl)pent-1-en-3-one + phosphate</text>
        <dbReference type="Rhea" id="RHEA:21700"/>
        <dbReference type="ChEBI" id="CHEBI:15377"/>
        <dbReference type="ChEBI" id="CHEBI:43474"/>
        <dbReference type="ChEBI" id="CHEBI:49252"/>
        <dbReference type="ChEBI" id="CHEBI:58828"/>
        <dbReference type="EC" id="3.1.3.77"/>
    </reaction>
</comment>
<dbReference type="PANTHER" id="PTHR20371:SF1">
    <property type="entry name" value="ENOLASE-PHOSPHATASE E1"/>
    <property type="match status" value="1"/>
</dbReference>
<dbReference type="KEGG" id="bbae:FRD01_20150"/>
<dbReference type="SFLD" id="SFLDG01129">
    <property type="entry name" value="C1.5:_HAD__Beta-PGM__Phosphata"/>
    <property type="match status" value="1"/>
</dbReference>
<dbReference type="InterPro" id="IPR023943">
    <property type="entry name" value="Enolase-ppase_E1"/>
</dbReference>
<dbReference type="SFLD" id="SFLDG01133">
    <property type="entry name" value="C1.5.4:_Enolase-phosphatase_Li"/>
    <property type="match status" value="1"/>
</dbReference>
<evidence type="ECO:0000256" key="3">
    <source>
        <dbReference type="ARBA" id="ARBA00023167"/>
    </source>
</evidence>
<comment type="similarity">
    <text evidence="4">Belongs to the HAD-like hydrolase superfamily. MasA/MtnC family.</text>
</comment>
<organism evidence="5 6">
    <name type="scientific">Microvenator marinus</name>
    <dbReference type="NCBI Taxonomy" id="2600177"/>
    <lineage>
        <taxon>Bacteria</taxon>
        <taxon>Deltaproteobacteria</taxon>
        <taxon>Bradymonadales</taxon>
        <taxon>Microvenatoraceae</taxon>
        <taxon>Microvenator</taxon>
    </lineage>
</organism>
<dbReference type="HAMAP" id="MF_01681">
    <property type="entry name" value="Salvage_MtnC"/>
    <property type="match status" value="1"/>
</dbReference>
<dbReference type="UniPathway" id="UPA00904">
    <property type="reaction ID" value="UER00876"/>
</dbReference>
<sequence>MKTYDRFVLDIEGTTTSISFVYDELFPFARNEVQNYLSQNWDTLSEVRAGLLAQAESDRAEGLSAPLPDSPENAAKNVLWQMDQDRKTTALKSLQGMIWKAGYKDGRLKGHVFPDVPAALHRWHGRGAKTYIYSSGSIAAQKLLFGHSVAGDLTGMLSGYFDTTTGPKREAASYRLIKEAIGGEHVLFATDILQEAQAASEAGFDVVLMQRPGNAEQGAYAFPCAADFEKFK</sequence>
<keyword evidence="6" id="KW-1185">Reference proteome</keyword>
<dbReference type="InterPro" id="IPR036412">
    <property type="entry name" value="HAD-like_sf"/>
</dbReference>
<dbReference type="SUPFAM" id="SSF56784">
    <property type="entry name" value="HAD-like"/>
    <property type="match status" value="1"/>
</dbReference>
<dbReference type="Gene3D" id="3.40.50.1000">
    <property type="entry name" value="HAD superfamily/HAD-like"/>
    <property type="match status" value="1"/>
</dbReference>
<dbReference type="EMBL" id="CP042467">
    <property type="protein sequence ID" value="QED29505.1"/>
    <property type="molecule type" value="Genomic_DNA"/>
</dbReference>
<dbReference type="GO" id="GO:0043874">
    <property type="term" value="F:acireductone synthase activity"/>
    <property type="evidence" value="ECO:0007669"/>
    <property type="project" value="UniProtKB-EC"/>
</dbReference>
<dbReference type="PANTHER" id="PTHR20371">
    <property type="entry name" value="ENOLASE-PHOSPHATASE E1"/>
    <property type="match status" value="1"/>
</dbReference>
<dbReference type="InterPro" id="IPR023214">
    <property type="entry name" value="HAD_sf"/>
</dbReference>
<evidence type="ECO:0000313" key="6">
    <source>
        <dbReference type="Proteomes" id="UP000321595"/>
    </source>
</evidence>
<dbReference type="Proteomes" id="UP000321595">
    <property type="component" value="Chromosome"/>
</dbReference>
<dbReference type="GO" id="GO:0000287">
    <property type="term" value="F:magnesium ion binding"/>
    <property type="evidence" value="ECO:0007669"/>
    <property type="project" value="UniProtKB-UniRule"/>
</dbReference>
<evidence type="ECO:0000313" key="5">
    <source>
        <dbReference type="EMBL" id="QED29505.1"/>
    </source>
</evidence>
<comment type="pathway">
    <text evidence="4">Amino-acid biosynthesis; L-methionine biosynthesis via salvage pathway; L-methionine from S-methyl-5-thio-alpha-D-ribose 1-phosphate: step 3/6.</text>
</comment>
<dbReference type="EC" id="3.1.3.77" evidence="4"/>
<protein>
    <recommendedName>
        <fullName evidence="4">Enolase-phosphatase E1</fullName>
        <ecNumber evidence="4">3.1.3.77</ecNumber>
    </recommendedName>
    <alternativeName>
        <fullName evidence="4">2,3-diketo-5-methylthio-1-phosphopentane phosphatase</fullName>
    </alternativeName>
</protein>
<proteinExistence type="inferred from homology"/>
<keyword evidence="1 4" id="KW-0028">Amino-acid biosynthesis</keyword>
<comment type="function">
    <text evidence="4">Bifunctional enzyme that catalyzes the enolization of 2,3-diketo-5-methylthiopentyl-1-phosphate (DK-MTP-1-P) into the intermediate 2-hydroxy-3-keto-5-methylthiopentenyl-1-phosphate (HK-MTPenyl-1-P), which is then dephosphorylated to form the acireductone 1,2-dihydroxy-3-keto-5-methylthiopentene (DHK-MTPene).</text>
</comment>
<dbReference type="Pfam" id="PF00702">
    <property type="entry name" value="Hydrolase"/>
    <property type="match status" value="1"/>
</dbReference>
<comment type="cofactor">
    <cofactor evidence="4">
        <name>Mg(2+)</name>
        <dbReference type="ChEBI" id="CHEBI:18420"/>
    </cofactor>
    <text evidence="4">Binds 1 Mg(2+) ion per subunit.</text>
</comment>
<comment type="pathway">
    <text evidence="4">Amino-acid biosynthesis; L-methionine biosynthesis via salvage pathway; L-methionine from S-methyl-5-thio-alpha-D-ribose 1-phosphate: step 4/6.</text>
</comment>
<accession>A0A5B8XV95</accession>
<dbReference type="GO" id="GO:0019509">
    <property type="term" value="P:L-methionine salvage from methylthioadenosine"/>
    <property type="evidence" value="ECO:0007669"/>
    <property type="project" value="UniProtKB-UniRule"/>
</dbReference>
<reference evidence="5 6" key="1">
    <citation type="submission" date="2019-08" db="EMBL/GenBank/DDBJ databases">
        <authorList>
            <person name="Liang Q."/>
        </authorList>
    </citation>
    <scope>NUCLEOTIDE SEQUENCE [LARGE SCALE GENOMIC DNA]</scope>
    <source>
        <strain evidence="5 6">V1718</strain>
    </source>
</reference>
<dbReference type="NCBIfam" id="TIGR01549">
    <property type="entry name" value="HAD-SF-IA-v1"/>
    <property type="match status" value="1"/>
</dbReference>
<dbReference type="SFLD" id="SFLDF00044">
    <property type="entry name" value="enolase-phosphatase"/>
    <property type="match status" value="1"/>
</dbReference>
<dbReference type="AlphaFoldDB" id="A0A5B8XV95"/>
<dbReference type="Gene3D" id="1.10.720.60">
    <property type="match status" value="1"/>
</dbReference>
<keyword evidence="3 4" id="KW-0486">Methionine biosynthesis</keyword>
<dbReference type="GO" id="GO:0043715">
    <property type="term" value="F:2,3-diketo-5-methylthiopentyl-1-phosphate enolase activity"/>
    <property type="evidence" value="ECO:0007669"/>
    <property type="project" value="UniProtKB-UniRule"/>
</dbReference>
<keyword evidence="4" id="KW-0479">Metal-binding</keyword>
<evidence type="ECO:0000256" key="2">
    <source>
        <dbReference type="ARBA" id="ARBA00022801"/>
    </source>
</evidence>
<dbReference type="SFLD" id="SFLDS00003">
    <property type="entry name" value="Haloacid_Dehalogenase"/>
    <property type="match status" value="1"/>
</dbReference>
<dbReference type="RefSeq" id="WP_146962738.1">
    <property type="nucleotide sequence ID" value="NZ_CP042467.1"/>
</dbReference>
<keyword evidence="4" id="KW-0460">Magnesium</keyword>
<dbReference type="GO" id="GO:0043716">
    <property type="term" value="F:2-hydroxy-3-keto-5-methylthiopentenyl-1-phosphate phosphatase activity"/>
    <property type="evidence" value="ECO:0007669"/>
    <property type="project" value="UniProtKB-UniRule"/>
</dbReference>